<feature type="repeat" description="TPR" evidence="1">
    <location>
        <begin position="39"/>
        <end position="72"/>
    </location>
</feature>
<keyword evidence="3" id="KW-0732">Signal</keyword>
<evidence type="ECO:0000256" key="3">
    <source>
        <dbReference type="SAM" id="SignalP"/>
    </source>
</evidence>
<name>A0A1X7NSH3_9HYPH</name>
<protein>
    <submittedName>
        <fullName evidence="5">Tetratricopeptide repeat-containing protein</fullName>
    </submittedName>
</protein>
<accession>A0A1X7NSH3</accession>
<dbReference type="Pfam" id="PF00515">
    <property type="entry name" value="TPR_1"/>
    <property type="match status" value="1"/>
</dbReference>
<dbReference type="PROSITE" id="PS51782">
    <property type="entry name" value="LYSM"/>
    <property type="match status" value="1"/>
</dbReference>
<gene>
    <name evidence="5" type="ORF">SAMN02982922_2501</name>
</gene>
<evidence type="ECO:0000313" key="5">
    <source>
        <dbReference type="EMBL" id="SMH41181.1"/>
    </source>
</evidence>
<dbReference type="PANTHER" id="PTHR12558:SF13">
    <property type="entry name" value="CELL DIVISION CYCLE PROTEIN 27 HOMOLOG"/>
    <property type="match status" value="1"/>
</dbReference>
<feature type="repeat" description="TPR" evidence="1">
    <location>
        <begin position="345"/>
        <end position="378"/>
    </location>
</feature>
<feature type="compositionally biased region" description="Low complexity" evidence="2">
    <location>
        <begin position="601"/>
        <end position="621"/>
    </location>
</feature>
<evidence type="ECO:0000256" key="2">
    <source>
        <dbReference type="SAM" id="MobiDB-lite"/>
    </source>
</evidence>
<keyword evidence="1" id="KW-0802">TPR repeat</keyword>
<dbReference type="InterPro" id="IPR019734">
    <property type="entry name" value="TPR_rpt"/>
</dbReference>
<feature type="domain" description="LysM" evidence="4">
    <location>
        <begin position="621"/>
        <end position="670"/>
    </location>
</feature>
<dbReference type="SUPFAM" id="SSF48452">
    <property type="entry name" value="TPR-like"/>
    <property type="match status" value="2"/>
</dbReference>
<sequence length="671" mass="73036">MRMRKLGWLASVALAVVVGATAAPASGQTAPEPLGVTSFSGAYLAGRAAEADNDLDAAIEYYKRALVSDPDNEPVQQSIMLALIADGQFEKALPFAERLKAVPDVERFSRVALAVDAFRKKDFAEAEYMLKLSLSSDLDKLIAGVMTAWAKAGAGDAKGGIEHLGTLEGPQWYGLFLNIHRALIADYAGLKDEAEKAYDETVLARSAADVAPEAYVRLIEAYSGFLARKGDKAKALDVLRRIDEFSPSRPSTAALRKDIVGGRPIPLLAPTPQEGAAELLLDVGSALNRGGGEAFVRLYLQFARALSPKNDAVLIQLGAVAEQQQKLEEAIKFYGEVSPKSPLKRISELQLGLNLAELKRTDEAVSHLTKLIEMDPTDMRAYLALGGTYAGEEKFREAAGVYDRAVAQLKNPVRSDWSVFYQRGIAYERLKEWPKAEPNFKKALELFPNQPQVLNYLGYSWIDMNTNLEEGLEMIKKAVDLRPSDGFIIDSLGWGYYRLGRYEEAVTELERAVALQPADPVLNDHLGDAYWRVGRKLEATFQWSHARDLKPEPDLLAKVTEKLAKGLPDEPPRAMAALDTKPAANTATDASPADGPKVDVAPEPQATQQAAAPAAPAQQGQSYTVGPGQSLWSIAVDKLGDGQRFGEILDLNPSLGRNPNLIYPGQELKLP</sequence>
<dbReference type="AlphaFoldDB" id="A0A1X7NSH3"/>
<dbReference type="InterPro" id="IPR036779">
    <property type="entry name" value="LysM_dom_sf"/>
</dbReference>
<dbReference type="PROSITE" id="PS50005">
    <property type="entry name" value="TPR"/>
    <property type="match status" value="4"/>
</dbReference>
<organism evidence="5 6">
    <name type="scientific">Mesorhizobium australicum</name>
    <dbReference type="NCBI Taxonomy" id="536018"/>
    <lineage>
        <taxon>Bacteria</taxon>
        <taxon>Pseudomonadati</taxon>
        <taxon>Pseudomonadota</taxon>
        <taxon>Alphaproteobacteria</taxon>
        <taxon>Hyphomicrobiales</taxon>
        <taxon>Phyllobacteriaceae</taxon>
        <taxon>Mesorhizobium</taxon>
    </lineage>
</organism>
<evidence type="ECO:0000259" key="4">
    <source>
        <dbReference type="PROSITE" id="PS51782"/>
    </source>
</evidence>
<feature type="signal peptide" evidence="3">
    <location>
        <begin position="1"/>
        <end position="25"/>
    </location>
</feature>
<dbReference type="InterPro" id="IPR018392">
    <property type="entry name" value="LysM"/>
</dbReference>
<dbReference type="SUPFAM" id="SSF54106">
    <property type="entry name" value="LysM domain"/>
    <property type="match status" value="1"/>
</dbReference>
<keyword evidence="6" id="KW-1185">Reference proteome</keyword>
<dbReference type="PANTHER" id="PTHR12558">
    <property type="entry name" value="CELL DIVISION CYCLE 16,23,27"/>
    <property type="match status" value="1"/>
</dbReference>
<dbReference type="Proteomes" id="UP000193083">
    <property type="component" value="Unassembled WGS sequence"/>
</dbReference>
<dbReference type="Gene3D" id="3.10.350.10">
    <property type="entry name" value="LysM domain"/>
    <property type="match status" value="1"/>
</dbReference>
<feature type="repeat" description="TPR" evidence="1">
    <location>
        <begin position="417"/>
        <end position="450"/>
    </location>
</feature>
<proteinExistence type="predicted"/>
<dbReference type="Gene3D" id="1.25.40.10">
    <property type="entry name" value="Tetratricopeptide repeat domain"/>
    <property type="match status" value="2"/>
</dbReference>
<reference evidence="6" key="1">
    <citation type="submission" date="2017-04" db="EMBL/GenBank/DDBJ databases">
        <authorList>
            <person name="Varghese N."/>
            <person name="Submissions S."/>
        </authorList>
    </citation>
    <scope>NUCLEOTIDE SEQUENCE [LARGE SCALE GENOMIC DNA]</scope>
    <source>
        <strain evidence="6">B5P</strain>
    </source>
</reference>
<dbReference type="RefSeq" id="WP_085464443.1">
    <property type="nucleotide sequence ID" value="NZ_FXBL01000004.1"/>
</dbReference>
<dbReference type="Pfam" id="PF13414">
    <property type="entry name" value="TPR_11"/>
    <property type="match status" value="1"/>
</dbReference>
<dbReference type="SMART" id="SM00028">
    <property type="entry name" value="TPR"/>
    <property type="match status" value="7"/>
</dbReference>
<evidence type="ECO:0000256" key="1">
    <source>
        <dbReference type="PROSITE-ProRule" id="PRU00339"/>
    </source>
</evidence>
<feature type="region of interest" description="Disordered" evidence="2">
    <location>
        <begin position="582"/>
        <end position="624"/>
    </location>
</feature>
<dbReference type="EMBL" id="FXBL01000004">
    <property type="protein sequence ID" value="SMH41181.1"/>
    <property type="molecule type" value="Genomic_DNA"/>
</dbReference>
<dbReference type="SMART" id="SM00257">
    <property type="entry name" value="LysM"/>
    <property type="match status" value="1"/>
</dbReference>
<feature type="repeat" description="TPR" evidence="1">
    <location>
        <begin position="486"/>
        <end position="519"/>
    </location>
</feature>
<dbReference type="Pfam" id="PF01476">
    <property type="entry name" value="LysM"/>
    <property type="match status" value="1"/>
</dbReference>
<dbReference type="CDD" id="cd00118">
    <property type="entry name" value="LysM"/>
    <property type="match status" value="1"/>
</dbReference>
<dbReference type="OrthoDB" id="9766710at2"/>
<feature type="chain" id="PRO_5012824097" evidence="3">
    <location>
        <begin position="26"/>
        <end position="671"/>
    </location>
</feature>
<dbReference type="InterPro" id="IPR011990">
    <property type="entry name" value="TPR-like_helical_dom_sf"/>
</dbReference>
<dbReference type="Pfam" id="PF13432">
    <property type="entry name" value="TPR_16"/>
    <property type="match status" value="2"/>
</dbReference>
<evidence type="ECO:0000313" key="6">
    <source>
        <dbReference type="Proteomes" id="UP000193083"/>
    </source>
</evidence>